<comment type="caution">
    <text evidence="4">The sequence shown here is derived from an EMBL/GenBank/DDBJ whole genome shotgun (WGS) entry which is preliminary data.</text>
</comment>
<name>A0ABD3GWH3_9MARC</name>
<dbReference type="InterPro" id="IPR001878">
    <property type="entry name" value="Znf_CCHC"/>
</dbReference>
<dbReference type="InterPro" id="IPR036875">
    <property type="entry name" value="Znf_CCHC_sf"/>
</dbReference>
<evidence type="ECO:0000313" key="5">
    <source>
        <dbReference type="Proteomes" id="UP001633002"/>
    </source>
</evidence>
<dbReference type="InterPro" id="IPR040256">
    <property type="entry name" value="At4g02000-like"/>
</dbReference>
<dbReference type="PANTHER" id="PTHR31286">
    <property type="entry name" value="GLYCINE-RICH CELL WALL STRUCTURAL PROTEIN 1.8-LIKE"/>
    <property type="match status" value="1"/>
</dbReference>
<dbReference type="AlphaFoldDB" id="A0ABD3GWH3"/>
<evidence type="ECO:0000256" key="2">
    <source>
        <dbReference type="SAM" id="MobiDB-lite"/>
    </source>
</evidence>
<proteinExistence type="predicted"/>
<reference evidence="4 5" key="1">
    <citation type="submission" date="2024-09" db="EMBL/GenBank/DDBJ databases">
        <title>Chromosome-scale assembly of Riccia sorocarpa.</title>
        <authorList>
            <person name="Paukszto L."/>
        </authorList>
    </citation>
    <scope>NUCLEOTIDE SEQUENCE [LARGE SCALE GENOMIC DNA]</scope>
    <source>
        <strain evidence="4">LP-2024</strain>
        <tissue evidence="4">Aerial parts of the thallus</tissue>
    </source>
</reference>
<keyword evidence="5" id="KW-1185">Reference proteome</keyword>
<keyword evidence="1" id="KW-0863">Zinc-finger</keyword>
<dbReference type="Gene3D" id="4.10.60.10">
    <property type="entry name" value="Zinc finger, CCHC-type"/>
    <property type="match status" value="1"/>
</dbReference>
<dbReference type="SUPFAM" id="SSF57756">
    <property type="entry name" value="Retrovirus zinc finger-like domains"/>
    <property type="match status" value="1"/>
</dbReference>
<dbReference type="GO" id="GO:0008270">
    <property type="term" value="F:zinc ion binding"/>
    <property type="evidence" value="ECO:0007669"/>
    <property type="project" value="UniProtKB-KW"/>
</dbReference>
<dbReference type="Proteomes" id="UP001633002">
    <property type="component" value="Unassembled WGS sequence"/>
</dbReference>
<dbReference type="SMART" id="SM00343">
    <property type="entry name" value="ZnF_C2HC"/>
    <property type="match status" value="1"/>
</dbReference>
<accession>A0ABD3GWH3</accession>
<keyword evidence="1" id="KW-0862">Zinc</keyword>
<feature type="region of interest" description="Disordered" evidence="2">
    <location>
        <begin position="287"/>
        <end position="323"/>
    </location>
</feature>
<dbReference type="PANTHER" id="PTHR31286:SF180">
    <property type="entry name" value="OS10G0362600 PROTEIN"/>
    <property type="match status" value="1"/>
</dbReference>
<organism evidence="4 5">
    <name type="scientific">Riccia sorocarpa</name>
    <dbReference type="NCBI Taxonomy" id="122646"/>
    <lineage>
        <taxon>Eukaryota</taxon>
        <taxon>Viridiplantae</taxon>
        <taxon>Streptophyta</taxon>
        <taxon>Embryophyta</taxon>
        <taxon>Marchantiophyta</taxon>
        <taxon>Marchantiopsida</taxon>
        <taxon>Marchantiidae</taxon>
        <taxon>Marchantiales</taxon>
        <taxon>Ricciaceae</taxon>
        <taxon>Riccia</taxon>
    </lineage>
</organism>
<evidence type="ECO:0000256" key="1">
    <source>
        <dbReference type="PROSITE-ProRule" id="PRU00047"/>
    </source>
</evidence>
<dbReference type="EMBL" id="JBJQOH010000006">
    <property type="protein sequence ID" value="KAL3682136.1"/>
    <property type="molecule type" value="Genomic_DNA"/>
</dbReference>
<gene>
    <name evidence="4" type="ORF">R1sor_000158</name>
</gene>
<keyword evidence="1" id="KW-0479">Metal-binding</keyword>
<evidence type="ECO:0000259" key="3">
    <source>
        <dbReference type="PROSITE" id="PS50158"/>
    </source>
</evidence>
<feature type="compositionally biased region" description="Basic and acidic residues" evidence="2">
    <location>
        <begin position="290"/>
        <end position="308"/>
    </location>
</feature>
<dbReference type="PROSITE" id="PS50158">
    <property type="entry name" value="ZF_CCHC"/>
    <property type="match status" value="1"/>
</dbReference>
<sequence>MAASGGMHTGVGNSSNSSYTGSGIHIQAGEHAMKGYSSNGLGNGETSPPLPTMGEVIFTNPFFQPRAQLDLDDFKIGDTIQVDRGFFASRLRHLQHCVFVLCSLDAAPSKENVIEWTTAELWQAMGIQVEQIRILARGCYLIVTGSAQQQSKALMGGPYKINGRMVFTLPWDAKFSPRELRAKLVPMWVDLPQVHPLLEAYGSHMLATIGKVLYKTCEMGRDSHMHIRGCVLTDISRKLKDHVKIKLEEVEEPMVQPVWYTSLPNVCFSCHQRGHITKDCPAYRAELAQEEEKLEPSPSEEKSAKDIAQETEEDEDIEEDKNE</sequence>
<feature type="domain" description="CCHC-type" evidence="3">
    <location>
        <begin position="267"/>
        <end position="281"/>
    </location>
</feature>
<evidence type="ECO:0000313" key="4">
    <source>
        <dbReference type="EMBL" id="KAL3682136.1"/>
    </source>
</evidence>
<feature type="compositionally biased region" description="Acidic residues" evidence="2">
    <location>
        <begin position="309"/>
        <end position="323"/>
    </location>
</feature>
<protein>
    <recommendedName>
        <fullName evidence="3">CCHC-type domain-containing protein</fullName>
    </recommendedName>
</protein>